<dbReference type="InterPro" id="IPR018253">
    <property type="entry name" value="DnaJ_domain_CS"/>
</dbReference>
<keyword evidence="6 11" id="KW-0346">Stress response</keyword>
<comment type="similarity">
    <text evidence="9 11">Belongs to the DnaJ family.</text>
</comment>
<reference evidence="16 17" key="1">
    <citation type="submission" date="2015-08" db="EMBL/GenBank/DDBJ databases">
        <authorList>
            <person name="Babu N.S."/>
            <person name="Beckwith C.J."/>
            <person name="Beseler K.G."/>
            <person name="Brison A."/>
            <person name="Carone J.V."/>
            <person name="Caskin T.P."/>
            <person name="Diamond M."/>
            <person name="Durham M.E."/>
            <person name="Foxe J.M."/>
            <person name="Go M."/>
            <person name="Henderson B.A."/>
            <person name="Jones I.B."/>
            <person name="McGettigan J.A."/>
            <person name="Micheletti S.J."/>
            <person name="Nasrallah M.E."/>
            <person name="Ortiz D."/>
            <person name="Piller C.R."/>
            <person name="Privatt S.R."/>
            <person name="Schneider S.L."/>
            <person name="Sharp S."/>
            <person name="Smith T.C."/>
            <person name="Stanton J.D."/>
            <person name="Ullery H.E."/>
            <person name="Wilson R.J."/>
            <person name="Serrano M.G."/>
            <person name="Buck G."/>
            <person name="Lee V."/>
            <person name="Wang Y."/>
            <person name="Carvalho R."/>
            <person name="Voegtly L."/>
            <person name="Shi R."/>
            <person name="Duckworth R."/>
            <person name="Johnson A."/>
            <person name="Loviza R."/>
            <person name="Walstead R."/>
            <person name="Shah Z."/>
            <person name="Kiflezghi M."/>
            <person name="Wade K."/>
            <person name="Ball S.L."/>
            <person name="Bradley K.W."/>
            <person name="Asai D.J."/>
            <person name="Bowman C.A."/>
            <person name="Russell D.A."/>
            <person name="Pope W.H."/>
            <person name="Jacobs-Sera D."/>
            <person name="Hendrix R.W."/>
            <person name="Hatfull G.F."/>
        </authorList>
    </citation>
    <scope>NUCLEOTIDE SEQUENCE [LARGE SCALE GENOMIC DNA]</scope>
    <source>
        <strain evidence="16 17">DSM 27648</strain>
    </source>
</reference>
<dbReference type="PROSITE" id="PS51188">
    <property type="entry name" value="ZF_CR"/>
    <property type="match status" value="1"/>
</dbReference>
<feature type="binding site" evidence="11">
    <location>
        <position position="152"/>
    </location>
    <ligand>
        <name>Zn(2+)</name>
        <dbReference type="ChEBI" id="CHEBI:29105"/>
        <label>1</label>
    </ligand>
</feature>
<dbReference type="FunFam" id="2.10.230.10:FF:000002">
    <property type="entry name" value="Molecular chaperone DnaJ"/>
    <property type="match status" value="1"/>
</dbReference>
<dbReference type="CDD" id="cd10747">
    <property type="entry name" value="DnaJ_C"/>
    <property type="match status" value="1"/>
</dbReference>
<feature type="zinc finger region" description="CR-type" evidence="12">
    <location>
        <begin position="136"/>
        <end position="214"/>
    </location>
</feature>
<dbReference type="Gene3D" id="1.10.287.110">
    <property type="entry name" value="DnaJ domain"/>
    <property type="match status" value="1"/>
</dbReference>
<dbReference type="Proteomes" id="UP000064967">
    <property type="component" value="Chromosome"/>
</dbReference>
<accession>A0A0K1Q265</accession>
<feature type="repeat" description="CXXCXGXG motif" evidence="11">
    <location>
        <begin position="202"/>
        <end position="209"/>
    </location>
</feature>
<dbReference type="GO" id="GO:0006260">
    <property type="term" value="P:DNA replication"/>
    <property type="evidence" value="ECO:0007669"/>
    <property type="project" value="UniProtKB-KW"/>
</dbReference>
<dbReference type="SUPFAM" id="SSF57938">
    <property type="entry name" value="DnaJ/Hsp40 cysteine-rich domain"/>
    <property type="match status" value="1"/>
</dbReference>
<evidence type="ECO:0000256" key="3">
    <source>
        <dbReference type="ARBA" id="ARBA00022737"/>
    </source>
</evidence>
<evidence type="ECO:0000256" key="12">
    <source>
        <dbReference type="PROSITE-ProRule" id="PRU00546"/>
    </source>
</evidence>
<dbReference type="PANTHER" id="PTHR43096:SF10">
    <property type="entry name" value="CHAPERONE PROTEIN DNAJ A6, CHLOROPLASTIC"/>
    <property type="match status" value="1"/>
</dbReference>
<keyword evidence="4 11" id="KW-0863">Zinc-finger</keyword>
<dbReference type="InterPro" id="IPR036410">
    <property type="entry name" value="HSP_DnaJ_Cys-rich_dom_sf"/>
</dbReference>
<dbReference type="GO" id="GO:0031072">
    <property type="term" value="F:heat shock protein binding"/>
    <property type="evidence" value="ECO:0007669"/>
    <property type="project" value="InterPro"/>
</dbReference>
<dbReference type="Pfam" id="PF01556">
    <property type="entry name" value="DnaJ_C"/>
    <property type="match status" value="1"/>
</dbReference>
<evidence type="ECO:0000313" key="16">
    <source>
        <dbReference type="EMBL" id="AKU99726.1"/>
    </source>
</evidence>
<dbReference type="SMART" id="SM00271">
    <property type="entry name" value="DnaJ"/>
    <property type="match status" value="1"/>
</dbReference>
<dbReference type="NCBIfam" id="TIGR02349">
    <property type="entry name" value="DnaJ_bact"/>
    <property type="match status" value="1"/>
</dbReference>
<keyword evidence="3 11" id="KW-0677">Repeat</keyword>
<dbReference type="GO" id="GO:0008270">
    <property type="term" value="F:zinc ion binding"/>
    <property type="evidence" value="ECO:0007669"/>
    <property type="project" value="UniProtKB-UniRule"/>
</dbReference>
<name>A0A0K1Q265_9BACT</name>
<feature type="binding site" evidence="11">
    <location>
        <position position="169"/>
    </location>
    <ligand>
        <name>Zn(2+)</name>
        <dbReference type="ChEBI" id="CHEBI:29105"/>
        <label>2</label>
    </ligand>
</feature>
<dbReference type="Pfam" id="PF00226">
    <property type="entry name" value="DnaJ"/>
    <property type="match status" value="1"/>
</dbReference>
<gene>
    <name evidence="11" type="primary">dnaJ</name>
    <name evidence="16" type="ORF">AKJ09_06390</name>
</gene>
<sequence length="380" mass="40275">MSDKRDYYEVLGVERGAAADEIRKAYKREALKHHPDRNPGDAAAETKFKAVNEAYQVLSDDEKRRIYDQFGHAGLEGGMGGGFDGASDVFSHMQDLFAEMFSGGGFGGFGGGRRQPARGGDLRMQARLSLREAAFGIKREVTVNAPARCDDCSGTGAKPGTKPEACGHCRGSGHVSNARGFVMFTTPCPKCHGQGVVIKHPCKTCDGRGAVEKSRKVVVAFPAGIDAGQRLRVPGQGLPGPMGAPAGDLYVEIDVEEDARFERDGADLVTRVHVTFADAALGAEVRVPSLGEPGEESPEDATVALKIPAGTQPGSVFNIKGQGVPRLDGRGRGSLVAVVQVDVPTKLSDRAKKILRELDSELRPEEESSSEDGTARASTA</sequence>
<comment type="subunit">
    <text evidence="11">Homodimer.</text>
</comment>
<dbReference type="PRINTS" id="PR00625">
    <property type="entry name" value="JDOMAIN"/>
</dbReference>
<keyword evidence="1 11" id="KW-0235">DNA replication</keyword>
<comment type="subcellular location">
    <subcellularLocation>
        <location evidence="11">Cytoplasm</location>
    </subcellularLocation>
</comment>
<feature type="repeat" description="CXXCXGXG motif" evidence="11">
    <location>
        <begin position="149"/>
        <end position="156"/>
    </location>
</feature>
<evidence type="ECO:0000256" key="8">
    <source>
        <dbReference type="ARBA" id="ARBA00053423"/>
    </source>
</evidence>
<evidence type="ECO:0000256" key="13">
    <source>
        <dbReference type="SAM" id="MobiDB-lite"/>
    </source>
</evidence>
<dbReference type="InterPro" id="IPR012724">
    <property type="entry name" value="DnaJ"/>
</dbReference>
<proteinExistence type="inferred from homology"/>
<feature type="region of interest" description="Disordered" evidence="13">
    <location>
        <begin position="358"/>
        <end position="380"/>
    </location>
</feature>
<dbReference type="Gene3D" id="2.60.260.20">
    <property type="entry name" value="Urease metallochaperone UreE, N-terminal domain"/>
    <property type="match status" value="2"/>
</dbReference>
<dbReference type="GO" id="GO:0005737">
    <property type="term" value="C:cytoplasm"/>
    <property type="evidence" value="ECO:0007669"/>
    <property type="project" value="UniProtKB-SubCell"/>
</dbReference>
<evidence type="ECO:0000256" key="11">
    <source>
        <dbReference type="HAMAP-Rule" id="MF_01152"/>
    </source>
</evidence>
<evidence type="ECO:0000256" key="9">
    <source>
        <dbReference type="ARBA" id="ARBA00061004"/>
    </source>
</evidence>
<dbReference type="SUPFAM" id="SSF46565">
    <property type="entry name" value="Chaperone J-domain"/>
    <property type="match status" value="1"/>
</dbReference>
<dbReference type="InterPro" id="IPR001623">
    <property type="entry name" value="DnaJ_domain"/>
</dbReference>
<feature type="repeat" description="CXXCXGXG motif" evidence="11">
    <location>
        <begin position="166"/>
        <end position="173"/>
    </location>
</feature>
<keyword evidence="7 11" id="KW-0143">Chaperone</keyword>
<evidence type="ECO:0000256" key="6">
    <source>
        <dbReference type="ARBA" id="ARBA00023016"/>
    </source>
</evidence>
<keyword evidence="5 11" id="KW-0862">Zinc</keyword>
<evidence type="ECO:0000256" key="4">
    <source>
        <dbReference type="ARBA" id="ARBA00022771"/>
    </source>
</evidence>
<comment type="function">
    <text evidence="8 11">Participates actively in the response to hyperosmotic and heat shock by preventing the aggregation of stress-denatured proteins and by disaggregating proteins, also in an autonomous, DnaK-independent fashion. Unfolded proteins bind initially to DnaJ; upon interaction with the DnaJ-bound protein, DnaK hydrolyzes its bound ATP, resulting in the formation of a stable complex. GrpE releases ADP from DnaK; ATP binding to DnaK triggers the release of the substrate protein, thus completing the reaction cycle. Several rounds of ATP-dependent interactions between DnaJ, DnaK and GrpE are required for fully efficient folding. Also involved, together with DnaK and GrpE, in the DNA replication of plasmids through activation of initiation proteins.</text>
</comment>
<evidence type="ECO:0000256" key="7">
    <source>
        <dbReference type="ARBA" id="ARBA00023186"/>
    </source>
</evidence>
<dbReference type="PANTHER" id="PTHR43096">
    <property type="entry name" value="DNAJ HOMOLOG 1, MITOCHONDRIAL-RELATED"/>
    <property type="match status" value="1"/>
</dbReference>
<feature type="binding site" evidence="11">
    <location>
        <position position="188"/>
    </location>
    <ligand>
        <name>Zn(2+)</name>
        <dbReference type="ChEBI" id="CHEBI:29105"/>
        <label>2</label>
    </ligand>
</feature>
<dbReference type="PROSITE" id="PS00636">
    <property type="entry name" value="DNAJ_1"/>
    <property type="match status" value="1"/>
</dbReference>
<dbReference type="EMBL" id="CP012333">
    <property type="protein sequence ID" value="AKU99726.1"/>
    <property type="molecule type" value="Genomic_DNA"/>
</dbReference>
<comment type="domain">
    <text evidence="11">The J domain is necessary and sufficient to stimulate DnaK ATPase activity. Zinc center 1 plays an important role in the autonomous, DnaK-independent chaperone activity of DnaJ. Zinc center 2 is essential for interaction with DnaK and for DnaJ activity.</text>
</comment>
<dbReference type="FunFam" id="1.10.287.110:FF:000034">
    <property type="entry name" value="Chaperone protein DnaJ"/>
    <property type="match status" value="1"/>
</dbReference>
<feature type="domain" description="CR-type" evidence="15">
    <location>
        <begin position="136"/>
        <end position="214"/>
    </location>
</feature>
<dbReference type="InterPro" id="IPR001305">
    <property type="entry name" value="HSP_DnaJ_Cys-rich_dom"/>
</dbReference>
<dbReference type="PATRIC" id="fig|1391654.3.peg.6479"/>
<keyword evidence="11" id="KW-0963">Cytoplasm</keyword>
<feature type="binding site" evidence="11">
    <location>
        <position position="149"/>
    </location>
    <ligand>
        <name>Zn(2+)</name>
        <dbReference type="ChEBI" id="CHEBI:29105"/>
        <label>1</label>
    </ligand>
</feature>
<dbReference type="Gene3D" id="2.10.230.10">
    <property type="entry name" value="Heat shock protein DnaJ, cysteine-rich domain"/>
    <property type="match status" value="1"/>
</dbReference>
<dbReference type="InterPro" id="IPR002939">
    <property type="entry name" value="DnaJ_C"/>
</dbReference>
<dbReference type="InterPro" id="IPR008971">
    <property type="entry name" value="HSP40/DnaJ_pept-bd"/>
</dbReference>
<evidence type="ECO:0000256" key="5">
    <source>
        <dbReference type="ARBA" id="ARBA00022833"/>
    </source>
</evidence>
<feature type="binding site" evidence="11">
    <location>
        <position position="202"/>
    </location>
    <ligand>
        <name>Zn(2+)</name>
        <dbReference type="ChEBI" id="CHEBI:29105"/>
        <label>1</label>
    </ligand>
</feature>
<dbReference type="CDD" id="cd06257">
    <property type="entry name" value="DnaJ"/>
    <property type="match status" value="1"/>
</dbReference>
<feature type="domain" description="J" evidence="14">
    <location>
        <begin position="6"/>
        <end position="71"/>
    </location>
</feature>
<feature type="binding site" evidence="11">
    <location>
        <position position="166"/>
    </location>
    <ligand>
        <name>Zn(2+)</name>
        <dbReference type="ChEBI" id="CHEBI:29105"/>
        <label>2</label>
    </ligand>
</feature>
<comment type="cofactor">
    <cofactor evidence="11">
        <name>Zn(2+)</name>
        <dbReference type="ChEBI" id="CHEBI:29105"/>
    </cofactor>
    <text evidence="11">Binds 2 Zn(2+) ions per monomer.</text>
</comment>
<evidence type="ECO:0000259" key="14">
    <source>
        <dbReference type="PROSITE" id="PS50076"/>
    </source>
</evidence>
<dbReference type="NCBIfam" id="NF008035">
    <property type="entry name" value="PRK10767.1"/>
    <property type="match status" value="1"/>
</dbReference>
<dbReference type="GO" id="GO:0051082">
    <property type="term" value="F:unfolded protein binding"/>
    <property type="evidence" value="ECO:0007669"/>
    <property type="project" value="UniProtKB-UniRule"/>
</dbReference>
<dbReference type="AlphaFoldDB" id="A0A0K1Q265"/>
<evidence type="ECO:0000313" key="17">
    <source>
        <dbReference type="Proteomes" id="UP000064967"/>
    </source>
</evidence>
<keyword evidence="17" id="KW-1185">Reference proteome</keyword>
<dbReference type="GO" id="GO:0042026">
    <property type="term" value="P:protein refolding"/>
    <property type="evidence" value="ECO:0007669"/>
    <property type="project" value="TreeGrafter"/>
</dbReference>
<organism evidence="16 17">
    <name type="scientific">Labilithrix luteola</name>
    <dbReference type="NCBI Taxonomy" id="1391654"/>
    <lineage>
        <taxon>Bacteria</taxon>
        <taxon>Pseudomonadati</taxon>
        <taxon>Myxococcota</taxon>
        <taxon>Polyangia</taxon>
        <taxon>Polyangiales</taxon>
        <taxon>Labilitrichaceae</taxon>
        <taxon>Labilithrix</taxon>
    </lineage>
</organism>
<protein>
    <recommendedName>
        <fullName evidence="10 11">Chaperone protein DnaJ</fullName>
    </recommendedName>
</protein>
<dbReference type="PROSITE" id="PS50076">
    <property type="entry name" value="DNAJ_2"/>
    <property type="match status" value="1"/>
</dbReference>
<evidence type="ECO:0000256" key="2">
    <source>
        <dbReference type="ARBA" id="ARBA00022723"/>
    </source>
</evidence>
<dbReference type="STRING" id="1391654.AKJ09_06390"/>
<dbReference type="GO" id="GO:0005524">
    <property type="term" value="F:ATP binding"/>
    <property type="evidence" value="ECO:0007669"/>
    <property type="project" value="InterPro"/>
</dbReference>
<evidence type="ECO:0000256" key="1">
    <source>
        <dbReference type="ARBA" id="ARBA00022705"/>
    </source>
</evidence>
<evidence type="ECO:0000259" key="15">
    <source>
        <dbReference type="PROSITE" id="PS51188"/>
    </source>
</evidence>
<feature type="binding site" evidence="11">
    <location>
        <position position="205"/>
    </location>
    <ligand>
        <name>Zn(2+)</name>
        <dbReference type="ChEBI" id="CHEBI:29105"/>
        <label>1</label>
    </ligand>
</feature>
<dbReference type="RefSeq" id="WP_146651135.1">
    <property type="nucleotide sequence ID" value="NZ_CP012333.1"/>
</dbReference>
<dbReference type="InterPro" id="IPR036869">
    <property type="entry name" value="J_dom_sf"/>
</dbReference>
<feature type="repeat" description="CXXCXGXG motif" evidence="11">
    <location>
        <begin position="188"/>
        <end position="195"/>
    </location>
</feature>
<dbReference type="Pfam" id="PF00684">
    <property type="entry name" value="DnaJ_CXXCXGXG"/>
    <property type="match status" value="1"/>
</dbReference>
<dbReference type="OrthoDB" id="9779889at2"/>
<dbReference type="GO" id="GO:0009408">
    <property type="term" value="P:response to heat"/>
    <property type="evidence" value="ECO:0007669"/>
    <property type="project" value="InterPro"/>
</dbReference>
<feature type="binding site" evidence="11">
    <location>
        <position position="191"/>
    </location>
    <ligand>
        <name>Zn(2+)</name>
        <dbReference type="ChEBI" id="CHEBI:29105"/>
        <label>2</label>
    </ligand>
</feature>
<dbReference type="CDD" id="cd10719">
    <property type="entry name" value="DnaJ_zf"/>
    <property type="match status" value="1"/>
</dbReference>
<evidence type="ECO:0000256" key="10">
    <source>
        <dbReference type="ARBA" id="ARBA00067609"/>
    </source>
</evidence>
<dbReference type="KEGG" id="llu:AKJ09_06390"/>
<keyword evidence="2 11" id="KW-0479">Metal-binding</keyword>
<dbReference type="SUPFAM" id="SSF49493">
    <property type="entry name" value="HSP40/DnaJ peptide-binding domain"/>
    <property type="match status" value="2"/>
</dbReference>
<dbReference type="HAMAP" id="MF_01152">
    <property type="entry name" value="DnaJ"/>
    <property type="match status" value="1"/>
</dbReference>
<dbReference type="FunFam" id="2.60.260.20:FF:000013">
    <property type="entry name" value="DnaJ subfamily B member 11"/>
    <property type="match status" value="1"/>
</dbReference>